<gene>
    <name evidence="3" type="ORF">FEF65_08835</name>
</gene>
<dbReference type="OrthoDB" id="9799383at2"/>
<reference evidence="3 4" key="1">
    <citation type="journal article" date="2019" name="Appl. Environ. Microbiol.">
        <title>Environmental Evidence and Genomic Insight of Iron-oxidizing Bacteria Preference Towards More Corrosion Resistant Stainless Steel at Higher Salinities.</title>
        <authorList>
            <person name="Garrison C.E."/>
            <person name="Price K.A."/>
            <person name="Field E.K."/>
        </authorList>
    </citation>
    <scope>NUCLEOTIDE SEQUENCE [LARGE SCALE GENOMIC DNA]</scope>
    <source>
        <strain evidence="3 4">P3</strain>
    </source>
</reference>
<feature type="transmembrane region" description="Helical" evidence="1">
    <location>
        <begin position="7"/>
        <end position="25"/>
    </location>
</feature>
<protein>
    <submittedName>
        <fullName evidence="3">DUF2892 domain-containing protein</fullName>
    </submittedName>
</protein>
<dbReference type="RefSeq" id="WP_138239434.1">
    <property type="nucleotide sequence ID" value="NZ_VBRY01000007.1"/>
</dbReference>
<name>A0A5R9GRK6_9PROT</name>
<dbReference type="InterPro" id="IPR021309">
    <property type="entry name" value="YgaP-like_TM"/>
</dbReference>
<keyword evidence="4" id="KW-1185">Reference proteome</keyword>
<dbReference type="Proteomes" id="UP000306585">
    <property type="component" value="Unassembled WGS sequence"/>
</dbReference>
<feature type="transmembrane region" description="Helical" evidence="1">
    <location>
        <begin position="37"/>
        <end position="56"/>
    </location>
</feature>
<dbReference type="Gene3D" id="6.10.140.1340">
    <property type="match status" value="1"/>
</dbReference>
<keyword evidence="1" id="KW-1133">Transmembrane helix</keyword>
<dbReference type="EMBL" id="VBRY01000007">
    <property type="protein sequence ID" value="TLS67043.1"/>
    <property type="molecule type" value="Genomic_DNA"/>
</dbReference>
<sequence length="76" mass="8576">MTTERVIRIIAGFFIMLSVFLSSLYNGTQLNEPTWLWFTLFVGANLFQSGFTRWCLMEKILIKLGVKPGGACGTCH</sequence>
<organism evidence="3 4">
    <name type="scientific">Mariprofundus erugo</name>
    <dbReference type="NCBI Taxonomy" id="2528639"/>
    <lineage>
        <taxon>Bacteria</taxon>
        <taxon>Pseudomonadati</taxon>
        <taxon>Pseudomonadota</taxon>
        <taxon>Candidatius Mariprofundia</taxon>
        <taxon>Mariprofundales</taxon>
        <taxon>Mariprofundaceae</taxon>
        <taxon>Mariprofundus</taxon>
    </lineage>
</organism>
<dbReference type="AlphaFoldDB" id="A0A5R9GRK6"/>
<proteinExistence type="predicted"/>
<keyword evidence="1" id="KW-0812">Transmembrane</keyword>
<evidence type="ECO:0000256" key="1">
    <source>
        <dbReference type="SAM" id="Phobius"/>
    </source>
</evidence>
<feature type="domain" description="Inner membrane protein YgaP-like transmembrane" evidence="2">
    <location>
        <begin position="2"/>
        <end position="63"/>
    </location>
</feature>
<evidence type="ECO:0000313" key="3">
    <source>
        <dbReference type="EMBL" id="TLS67043.1"/>
    </source>
</evidence>
<accession>A0A5R9GRK6</accession>
<comment type="caution">
    <text evidence="3">The sequence shown here is derived from an EMBL/GenBank/DDBJ whole genome shotgun (WGS) entry which is preliminary data.</text>
</comment>
<evidence type="ECO:0000259" key="2">
    <source>
        <dbReference type="Pfam" id="PF11127"/>
    </source>
</evidence>
<keyword evidence="1" id="KW-0472">Membrane</keyword>
<evidence type="ECO:0000313" key="4">
    <source>
        <dbReference type="Proteomes" id="UP000306585"/>
    </source>
</evidence>
<dbReference type="Pfam" id="PF11127">
    <property type="entry name" value="YgaP-like_TM"/>
    <property type="match status" value="1"/>
</dbReference>